<evidence type="ECO:0000313" key="2">
    <source>
        <dbReference type="EMBL" id="MST96804.1"/>
    </source>
</evidence>
<evidence type="ECO:0000313" key="3">
    <source>
        <dbReference type="Proteomes" id="UP000435649"/>
    </source>
</evidence>
<dbReference type="PROSITE" id="PS51186">
    <property type="entry name" value="GNAT"/>
    <property type="match status" value="1"/>
</dbReference>
<organism evidence="2 3">
    <name type="scientific">Victivallis lenta</name>
    <dbReference type="NCBI Taxonomy" id="2606640"/>
    <lineage>
        <taxon>Bacteria</taxon>
        <taxon>Pseudomonadati</taxon>
        <taxon>Lentisphaerota</taxon>
        <taxon>Lentisphaeria</taxon>
        <taxon>Victivallales</taxon>
        <taxon>Victivallaceae</taxon>
        <taxon>Victivallis</taxon>
    </lineage>
</organism>
<feature type="domain" description="N-acetyltransferase" evidence="1">
    <location>
        <begin position="10"/>
        <end position="172"/>
    </location>
</feature>
<keyword evidence="2" id="KW-0808">Transferase</keyword>
<comment type="caution">
    <text evidence="2">The sequence shown here is derived from an EMBL/GenBank/DDBJ whole genome shotgun (WGS) entry which is preliminary data.</text>
</comment>
<dbReference type="InterPro" id="IPR051531">
    <property type="entry name" value="N-acetyltransferase"/>
</dbReference>
<proteinExistence type="predicted"/>
<dbReference type="PANTHER" id="PTHR43792:SF1">
    <property type="entry name" value="N-ACETYLTRANSFERASE DOMAIN-CONTAINING PROTEIN"/>
    <property type="match status" value="1"/>
</dbReference>
<dbReference type="SUPFAM" id="SSF55729">
    <property type="entry name" value="Acyl-CoA N-acyltransferases (Nat)"/>
    <property type="match status" value="1"/>
</dbReference>
<protein>
    <submittedName>
        <fullName evidence="2">GNAT family N-acetyltransferase</fullName>
    </submittedName>
</protein>
<keyword evidence="3" id="KW-1185">Reference proteome</keyword>
<dbReference type="Gene3D" id="3.40.630.30">
    <property type="match status" value="1"/>
</dbReference>
<accession>A0A844G1G7</accession>
<dbReference type="Proteomes" id="UP000435649">
    <property type="component" value="Unassembled WGS sequence"/>
</dbReference>
<dbReference type="InterPro" id="IPR000182">
    <property type="entry name" value="GNAT_dom"/>
</dbReference>
<gene>
    <name evidence="2" type="ORF">FYJ85_07060</name>
</gene>
<dbReference type="AlphaFoldDB" id="A0A844G1G7"/>
<dbReference type="Pfam" id="PF13302">
    <property type="entry name" value="Acetyltransf_3"/>
    <property type="match status" value="1"/>
</dbReference>
<dbReference type="RefSeq" id="WP_154417548.1">
    <property type="nucleotide sequence ID" value="NZ_CALXOB010000026.1"/>
</dbReference>
<name>A0A844G1G7_9BACT</name>
<evidence type="ECO:0000259" key="1">
    <source>
        <dbReference type="PROSITE" id="PS51186"/>
    </source>
</evidence>
<reference evidence="2 3" key="1">
    <citation type="submission" date="2019-08" db="EMBL/GenBank/DDBJ databases">
        <title>In-depth cultivation of the pig gut microbiome towards novel bacterial diversity and tailored functional studies.</title>
        <authorList>
            <person name="Wylensek D."/>
            <person name="Hitch T.C.A."/>
            <person name="Clavel T."/>
        </authorList>
    </citation>
    <scope>NUCLEOTIDE SEQUENCE [LARGE SCALE GENOMIC DNA]</scope>
    <source>
        <strain evidence="2 3">BBE-744-WT-12</strain>
    </source>
</reference>
<dbReference type="PANTHER" id="PTHR43792">
    <property type="entry name" value="GNAT FAMILY, PUTATIVE (AFU_ORTHOLOGUE AFUA_3G00765)-RELATED-RELATED"/>
    <property type="match status" value="1"/>
</dbReference>
<dbReference type="InterPro" id="IPR016181">
    <property type="entry name" value="Acyl_CoA_acyltransferase"/>
</dbReference>
<dbReference type="GO" id="GO:0016747">
    <property type="term" value="F:acyltransferase activity, transferring groups other than amino-acyl groups"/>
    <property type="evidence" value="ECO:0007669"/>
    <property type="project" value="InterPro"/>
</dbReference>
<dbReference type="EMBL" id="VUNS01000005">
    <property type="protein sequence ID" value="MST96804.1"/>
    <property type="molecule type" value="Genomic_DNA"/>
</dbReference>
<sequence>MKTILTTPRLTLREMTRADRTDLAEILQDPEAMYAYEHAFSGEEVDQWLDRQLERYARYGFGLWAVIDHVTGEWVGQCGLTIQNVENVEELEVGYLLKRRFWHRGYAREAAAACRDYAFNALGRTRLVACVRVNNAPSRRVAEYLGMSVERIFIKHYYDMDMPHALYVQELPEREGKTR</sequence>